<accession>A0A392TLH5</accession>
<proteinExistence type="predicted"/>
<dbReference type="Proteomes" id="UP000265520">
    <property type="component" value="Unassembled WGS sequence"/>
</dbReference>
<sequence>MPKNMNGNARLRGSG</sequence>
<organism evidence="1 2">
    <name type="scientific">Trifolium medium</name>
    <dbReference type="NCBI Taxonomy" id="97028"/>
    <lineage>
        <taxon>Eukaryota</taxon>
        <taxon>Viridiplantae</taxon>
        <taxon>Streptophyta</taxon>
        <taxon>Embryophyta</taxon>
        <taxon>Tracheophyta</taxon>
        <taxon>Spermatophyta</taxon>
        <taxon>Magnoliopsida</taxon>
        <taxon>eudicotyledons</taxon>
        <taxon>Gunneridae</taxon>
        <taxon>Pentapetalae</taxon>
        <taxon>rosids</taxon>
        <taxon>fabids</taxon>
        <taxon>Fabales</taxon>
        <taxon>Fabaceae</taxon>
        <taxon>Papilionoideae</taxon>
        <taxon>50 kb inversion clade</taxon>
        <taxon>NPAAA clade</taxon>
        <taxon>Hologalegina</taxon>
        <taxon>IRL clade</taxon>
        <taxon>Trifolieae</taxon>
        <taxon>Trifolium</taxon>
    </lineage>
</organism>
<comment type="caution">
    <text evidence="1">The sequence shown here is derived from an EMBL/GenBank/DDBJ whole genome shotgun (WGS) entry which is preliminary data.</text>
</comment>
<dbReference type="EMBL" id="LXQA010610961">
    <property type="protein sequence ID" value="MCI62011.1"/>
    <property type="molecule type" value="Genomic_DNA"/>
</dbReference>
<feature type="non-terminal residue" evidence="1">
    <location>
        <position position="15"/>
    </location>
</feature>
<name>A0A392TLH5_9FABA</name>
<reference evidence="1 2" key="1">
    <citation type="journal article" date="2018" name="Front. Plant Sci.">
        <title>Red Clover (Trifolium pratense) and Zigzag Clover (T. medium) - A Picture of Genomic Similarities and Differences.</title>
        <authorList>
            <person name="Dluhosova J."/>
            <person name="Istvanek J."/>
            <person name="Nedelnik J."/>
            <person name="Repkova J."/>
        </authorList>
    </citation>
    <scope>NUCLEOTIDE SEQUENCE [LARGE SCALE GENOMIC DNA]</scope>
    <source>
        <strain evidence="2">cv. 10/8</strain>
        <tissue evidence="1">Leaf</tissue>
    </source>
</reference>
<protein>
    <submittedName>
        <fullName evidence="1">Uncharacterized protein</fullName>
    </submittedName>
</protein>
<keyword evidence="2" id="KW-1185">Reference proteome</keyword>
<evidence type="ECO:0000313" key="2">
    <source>
        <dbReference type="Proteomes" id="UP000265520"/>
    </source>
</evidence>
<evidence type="ECO:0000313" key="1">
    <source>
        <dbReference type="EMBL" id="MCI62011.1"/>
    </source>
</evidence>